<dbReference type="InterPro" id="IPR050653">
    <property type="entry name" value="Prot_Inhib_GrowthFact_Antg"/>
</dbReference>
<dbReference type="Gene3D" id="3.30.60.30">
    <property type="match status" value="11"/>
</dbReference>
<evidence type="ECO:0000256" key="2">
    <source>
        <dbReference type="ARBA" id="ARBA00022900"/>
    </source>
</evidence>
<dbReference type="Pfam" id="PF00050">
    <property type="entry name" value="Kazal_1"/>
    <property type="match status" value="2"/>
</dbReference>
<evidence type="ECO:0000313" key="6">
    <source>
        <dbReference type="WBParaSite" id="PTRK_0000785900.1"/>
    </source>
</evidence>
<dbReference type="STRING" id="131310.A0A0N4ZIU7"/>
<feature type="domain" description="Kazal-like" evidence="4">
    <location>
        <begin position="1"/>
        <end position="38"/>
    </location>
</feature>
<dbReference type="PANTHER" id="PTHR10913">
    <property type="entry name" value="FOLLISTATIN-RELATED"/>
    <property type="match status" value="1"/>
</dbReference>
<feature type="domain" description="Kazal-like" evidence="4">
    <location>
        <begin position="184"/>
        <end position="244"/>
    </location>
</feature>
<feature type="domain" description="Kazal-like" evidence="4">
    <location>
        <begin position="91"/>
        <end position="148"/>
    </location>
</feature>
<name>A0A0N4ZIU7_PARTI</name>
<dbReference type="CDD" id="cd00104">
    <property type="entry name" value="KAZAL_FS"/>
    <property type="match status" value="5"/>
</dbReference>
<dbReference type="AlphaFoldDB" id="A0A0N4ZIU7"/>
<feature type="domain" description="Kazal-like" evidence="4">
    <location>
        <begin position="39"/>
        <end position="90"/>
    </location>
</feature>
<dbReference type="InterPro" id="IPR002350">
    <property type="entry name" value="Kazal_dom"/>
</dbReference>
<dbReference type="InterPro" id="IPR036058">
    <property type="entry name" value="Kazal_dom_sf"/>
</dbReference>
<keyword evidence="2" id="KW-0722">Serine protease inhibitor</keyword>
<evidence type="ECO:0000259" key="4">
    <source>
        <dbReference type="PROSITE" id="PS51465"/>
    </source>
</evidence>
<organism evidence="5 6">
    <name type="scientific">Parastrongyloides trichosuri</name>
    <name type="common">Possum-specific nematode worm</name>
    <dbReference type="NCBI Taxonomy" id="131310"/>
    <lineage>
        <taxon>Eukaryota</taxon>
        <taxon>Metazoa</taxon>
        <taxon>Ecdysozoa</taxon>
        <taxon>Nematoda</taxon>
        <taxon>Chromadorea</taxon>
        <taxon>Rhabditida</taxon>
        <taxon>Tylenchina</taxon>
        <taxon>Panagrolaimomorpha</taxon>
        <taxon>Strongyloidoidea</taxon>
        <taxon>Strongyloididae</taxon>
        <taxon>Parastrongyloides</taxon>
    </lineage>
</organism>
<evidence type="ECO:0000313" key="5">
    <source>
        <dbReference type="Proteomes" id="UP000038045"/>
    </source>
</evidence>
<dbReference type="SMART" id="SM00280">
    <property type="entry name" value="KAZAL"/>
    <property type="match status" value="15"/>
</dbReference>
<feature type="domain" description="Kazal-like" evidence="4">
    <location>
        <begin position="316"/>
        <end position="373"/>
    </location>
</feature>
<keyword evidence="1" id="KW-0646">Protease inhibitor</keyword>
<sequence length="971" mass="111501">MICGSDNKTYDNICQFDCAKKEYTKENIELTTLYLGSCCTSSNCTMEEDFLCDNLGNTHLNNCFFSQAQCIRERLGSSNLTISHYGKCNGNVNDEVCNNNCLDNRYEPLCDNKNSTHDNYCTFKLFNCRLRQQKKIEREILYFGKCKEVEDIMNNFESTTLPSMVNYYSSGDSDYIPIKESQGVDLVNECSMVGCNDKWDPVCDTRNVTHKNECIFNFYQCKILKQDDSSLYDISIAHKGICGERKVYRKETDYNYEDCPVCNDEDGIFPVCDNRNVTFPTMCALAKTNCLRRLEKKEESILVHIGRCGLYSPIFDMKNEKCPSNCSKEYKPVCDTNDMTHPNLCIFQMYNCELRKRKNNDISWLKSLKACPERPIEVLSTTTQLIDLTTMGEVEEKVNLITCPQITCGNESSIICDSEGGIHKNECFFQKARCHAAQKNIVLRPLPDEMCGTEDCLARECDNDIDYVCGSDFKTYNNLCELERAKCKNKKLETLFIGQCERCFAKQCPVLQDSDDDDLFVCDQNAETRSRCEFEMLRCIYEIKYGYNITEAYNGRCCPNDDTCSFDHFPLCDSRGKTHKNMCFFEVEKCRLKKIHSSVTLTIVTEQSCEDYHKQLALSAPNCTNINDNNCGNDYEPVCGSDGQTYINSCDFNKKVCNSNKDNEIRRVYDGECCKPESECLLEWKPICDSNRVTHPNLCFYESKRCVAERKNDRIAEIDFYYPCNDNNCESIECPRKYEPVCGTNGKTYTNECFLNHTMCHLVSTGIELSNKLGLDYEGECCKTTESCPLTFTPVCDSTGTTHINECFFHRNTCKFNKKNNIKIIIEYNGECCKGECDKEPNDPVCDGENTYKNICYFRQKQCDLKKIGKDISISYYGSCCPKETKKCQEIGEVCDENGVIYSNICLFIRQQCISKKQYNKQLKLSKVCPKKERIYSDDSDKNNGTKSSSKVTLQQNGKEINIINLMRIKH</sequence>
<dbReference type="Proteomes" id="UP000038045">
    <property type="component" value="Unplaced"/>
</dbReference>
<proteinExistence type="predicted"/>
<keyword evidence="3" id="KW-1015">Disulfide bond</keyword>
<protein>
    <submittedName>
        <fullName evidence="6">Agrin</fullName>
    </submittedName>
</protein>
<keyword evidence="5" id="KW-1185">Reference proteome</keyword>
<dbReference type="WBParaSite" id="PTRK_0000785900.1">
    <property type="protein sequence ID" value="PTRK_0000785900.1"/>
    <property type="gene ID" value="PTRK_0000785900"/>
</dbReference>
<feature type="domain" description="Kazal-like" evidence="4">
    <location>
        <begin position="782"/>
        <end position="832"/>
    </location>
</feature>
<dbReference type="GO" id="GO:0030154">
    <property type="term" value="P:cell differentiation"/>
    <property type="evidence" value="ECO:0007669"/>
    <property type="project" value="TreeGrafter"/>
</dbReference>
<feature type="domain" description="Kazal-like" evidence="4">
    <location>
        <begin position="718"/>
        <end position="781"/>
    </location>
</feature>
<dbReference type="PROSITE" id="PS51465">
    <property type="entry name" value="KAZAL_2"/>
    <property type="match status" value="11"/>
</dbReference>
<feature type="domain" description="Kazal-like" evidence="4">
    <location>
        <begin position="253"/>
        <end position="310"/>
    </location>
</feature>
<evidence type="ECO:0000256" key="1">
    <source>
        <dbReference type="ARBA" id="ARBA00022690"/>
    </source>
</evidence>
<reference evidence="6" key="1">
    <citation type="submission" date="2017-02" db="UniProtKB">
        <authorList>
            <consortium name="WormBaseParasite"/>
        </authorList>
    </citation>
    <scope>IDENTIFICATION</scope>
</reference>
<evidence type="ECO:0000256" key="3">
    <source>
        <dbReference type="ARBA" id="ARBA00023157"/>
    </source>
</evidence>
<feature type="domain" description="Kazal-like" evidence="4">
    <location>
        <begin position="452"/>
        <end position="502"/>
    </location>
</feature>
<dbReference type="SUPFAM" id="SSF100895">
    <property type="entry name" value="Kazal-type serine protease inhibitors"/>
    <property type="match status" value="14"/>
</dbReference>
<feature type="domain" description="Kazal-like" evidence="4">
    <location>
        <begin position="617"/>
        <end position="673"/>
    </location>
</feature>
<dbReference type="PANTHER" id="PTHR10913:SF45">
    <property type="entry name" value="FOLLISTATIN, ISOFORM A-RELATED"/>
    <property type="match status" value="1"/>
</dbReference>
<dbReference type="Pfam" id="PF07648">
    <property type="entry name" value="Kazal_2"/>
    <property type="match status" value="11"/>
</dbReference>
<dbReference type="GO" id="GO:0005576">
    <property type="term" value="C:extracellular region"/>
    <property type="evidence" value="ECO:0007669"/>
    <property type="project" value="TreeGrafter"/>
</dbReference>
<accession>A0A0N4ZIU7</accession>
<feature type="domain" description="Kazal-like" evidence="4">
    <location>
        <begin position="552"/>
        <end position="611"/>
    </location>
</feature>